<reference evidence="1 2" key="1">
    <citation type="journal article" date="2015" name="Stand. Genomic Sci.">
        <title>Genomic Encyclopedia of Bacterial and Archaeal Type Strains, Phase III: the genomes of soil and plant-associated and newly described type strains.</title>
        <authorList>
            <person name="Whitman W.B."/>
            <person name="Woyke T."/>
            <person name="Klenk H.P."/>
            <person name="Zhou Y."/>
            <person name="Lilburn T.G."/>
            <person name="Beck B.J."/>
            <person name="De Vos P."/>
            <person name="Vandamme P."/>
            <person name="Eisen J.A."/>
            <person name="Garrity G."/>
            <person name="Hugenholtz P."/>
            <person name="Kyrpides N.C."/>
        </authorList>
    </citation>
    <scope>NUCLEOTIDE SEQUENCE [LARGE SCALE GENOMIC DNA]</scope>
    <source>
        <strain evidence="1 2">VKM Ac-2538</strain>
    </source>
</reference>
<sequence>MRSEGASFIEAARRDAAQGTQAVVDVEKVLHRGRQTGEFADLFERATRKESV</sequence>
<dbReference type="Proteomes" id="UP000295818">
    <property type="component" value="Unassembled WGS sequence"/>
</dbReference>
<gene>
    <name evidence="1" type="ORF">EV644_103280</name>
</gene>
<proteinExistence type="predicted"/>
<comment type="caution">
    <text evidence="1">The sequence shown here is derived from an EMBL/GenBank/DDBJ whole genome shotgun (WGS) entry which is preliminary data.</text>
</comment>
<accession>A0ABY2BQG2</accession>
<evidence type="ECO:0000313" key="2">
    <source>
        <dbReference type="Proteomes" id="UP000295818"/>
    </source>
</evidence>
<protein>
    <submittedName>
        <fullName evidence="1">Uncharacterized protein</fullName>
    </submittedName>
</protein>
<dbReference type="EMBL" id="SLWM01000003">
    <property type="protein sequence ID" value="TCO27581.1"/>
    <property type="molecule type" value="Genomic_DNA"/>
</dbReference>
<dbReference type="RefSeq" id="WP_199239728.1">
    <property type="nucleotide sequence ID" value="NZ_SLWM01000003.1"/>
</dbReference>
<evidence type="ECO:0000313" key="1">
    <source>
        <dbReference type="EMBL" id="TCO27581.1"/>
    </source>
</evidence>
<organism evidence="1 2">
    <name type="scientific">Kribbella orskensis</name>
    <dbReference type="NCBI Taxonomy" id="2512216"/>
    <lineage>
        <taxon>Bacteria</taxon>
        <taxon>Bacillati</taxon>
        <taxon>Actinomycetota</taxon>
        <taxon>Actinomycetes</taxon>
        <taxon>Propionibacteriales</taxon>
        <taxon>Kribbellaceae</taxon>
        <taxon>Kribbella</taxon>
    </lineage>
</organism>
<keyword evidence="2" id="KW-1185">Reference proteome</keyword>
<name>A0ABY2BQG2_9ACTN</name>